<name>A0A6S5CG98_AERVE</name>
<protein>
    <recommendedName>
        <fullName evidence="3">HEAT repeat domain-containing protein</fullName>
    </recommendedName>
</protein>
<dbReference type="RefSeq" id="WP_182937889.1">
    <property type="nucleotide sequence ID" value="NZ_AP022038.1"/>
</dbReference>
<dbReference type="SUPFAM" id="SSF48371">
    <property type="entry name" value="ARM repeat"/>
    <property type="match status" value="2"/>
</dbReference>
<reference evidence="1 2" key="1">
    <citation type="submission" date="2019-12" db="EMBL/GenBank/DDBJ databases">
        <title>complete genome sequences of Aeromonas veronii str. WP3-W19-ESBL-03 isolated from wastewater treatment plant effluent.</title>
        <authorList>
            <person name="Sekizuka T."/>
            <person name="Itokawa K."/>
            <person name="Yatsu K."/>
            <person name="Inamine Y."/>
            <person name="Kuroda M."/>
        </authorList>
    </citation>
    <scope>NUCLEOTIDE SEQUENCE [LARGE SCALE GENOMIC DNA]</scope>
    <source>
        <strain evidence="1 2">WP3-W19-ESBL-03</strain>
    </source>
</reference>
<evidence type="ECO:0000313" key="1">
    <source>
        <dbReference type="EMBL" id="BBR40485.1"/>
    </source>
</evidence>
<dbReference type="EMBL" id="AP022038">
    <property type="protein sequence ID" value="BBR40485.1"/>
    <property type="molecule type" value="Genomic_DNA"/>
</dbReference>
<evidence type="ECO:0008006" key="3">
    <source>
        <dbReference type="Google" id="ProtNLM"/>
    </source>
</evidence>
<evidence type="ECO:0000313" key="2">
    <source>
        <dbReference type="Proteomes" id="UP000515442"/>
    </source>
</evidence>
<dbReference type="AlphaFoldDB" id="A0A6S5CG98"/>
<dbReference type="InterPro" id="IPR011989">
    <property type="entry name" value="ARM-like"/>
</dbReference>
<dbReference type="Gene3D" id="1.25.10.10">
    <property type="entry name" value="Leucine-rich Repeat Variant"/>
    <property type="match status" value="1"/>
</dbReference>
<dbReference type="InterPro" id="IPR016024">
    <property type="entry name" value="ARM-type_fold"/>
</dbReference>
<organism evidence="1 2">
    <name type="scientific">Aeromonas veronii</name>
    <dbReference type="NCBI Taxonomy" id="654"/>
    <lineage>
        <taxon>Bacteria</taxon>
        <taxon>Pseudomonadati</taxon>
        <taxon>Pseudomonadota</taxon>
        <taxon>Gammaproteobacteria</taxon>
        <taxon>Aeromonadales</taxon>
        <taxon>Aeromonadaceae</taxon>
        <taxon>Aeromonas</taxon>
    </lineage>
</organism>
<sequence>MTSYLKNDSLKMEPLTDEERIGAARDPLTTPEQLYKLSMDDDACVRYFVAGNRATPIEAITRLAHDDDDDVSELAISSAVIQPDTLSELSNHTNVVQRAAVARHPLTPMNVLIFLSTDVDRHVRANVARNPTTPLSVLNVLSLDEAEDVRVGIAGNPKVSPALLIQLLERTNHDDIRVLAAAAGNHTLPSNMLVQFVSDERPLIRMSAASNPLLKIEQINELLLDRDEYVRKALMENPALHQGGIALC</sequence>
<proteinExistence type="predicted"/>
<gene>
    <name evidence="1" type="ORF">WP3W19E03_30100</name>
</gene>
<dbReference type="Proteomes" id="UP000515442">
    <property type="component" value="Chromosome"/>
</dbReference>
<accession>A0A6S5CG98</accession>